<dbReference type="Gene3D" id="2.40.30.200">
    <property type="match status" value="1"/>
</dbReference>
<dbReference type="Proteomes" id="UP000365705">
    <property type="component" value="Unassembled WGS sequence"/>
</dbReference>
<reference evidence="2 3" key="1">
    <citation type="submission" date="2019-06" db="EMBL/GenBank/DDBJ databases">
        <authorList>
            <person name="Rodrigo-Torres L."/>
            <person name="Arahal R. D."/>
            <person name="Lucena T."/>
        </authorList>
    </citation>
    <scope>NUCLEOTIDE SEQUENCE [LARGE SCALE GENOMIC DNA]</scope>
    <source>
        <strain evidence="2 3">INIA P508</strain>
    </source>
</reference>
<evidence type="ECO:0000259" key="1">
    <source>
        <dbReference type="Pfam" id="PF05709"/>
    </source>
</evidence>
<dbReference type="RefSeq" id="WP_143113205.1">
    <property type="nucleotide sequence ID" value="NZ_CABFNH010000020.1"/>
</dbReference>
<proteinExistence type="predicted"/>
<dbReference type="EMBL" id="CABFNH010000020">
    <property type="protein sequence ID" value="VTZ91488.1"/>
    <property type="molecule type" value="Genomic_DNA"/>
</dbReference>
<organism evidence="2 3">
    <name type="scientific">Limosilactobacillus mucosae</name>
    <name type="common">Lactobacillus mucosae</name>
    <dbReference type="NCBI Taxonomy" id="97478"/>
    <lineage>
        <taxon>Bacteria</taxon>
        <taxon>Bacillati</taxon>
        <taxon>Bacillota</taxon>
        <taxon>Bacilli</taxon>
        <taxon>Lactobacillales</taxon>
        <taxon>Lactobacillaceae</taxon>
        <taxon>Limosilactobacillus</taxon>
    </lineage>
</organism>
<dbReference type="InterPro" id="IPR008841">
    <property type="entry name" value="Siphovirus-type_tail_N"/>
</dbReference>
<gene>
    <name evidence="2" type="ORF">LMUP508_01449</name>
</gene>
<dbReference type="AlphaFoldDB" id="A0A508YN60"/>
<feature type="domain" description="Siphovirus-type tail component RIFT-related" evidence="1">
    <location>
        <begin position="31"/>
        <end position="117"/>
    </location>
</feature>
<name>A0A508YN60_LIMMU</name>
<protein>
    <recommendedName>
        <fullName evidence="1">Siphovirus-type tail component RIFT-related domain-containing protein</fullName>
    </recommendedName>
</protein>
<accession>A0A508YN60</accession>
<evidence type="ECO:0000313" key="3">
    <source>
        <dbReference type="Proteomes" id="UP000365705"/>
    </source>
</evidence>
<sequence length="276" mass="31331">MQKPKLYMKIGDEAEFDIADKVKGLKYLGDDSTLASTNQLLQVPGIDGTVYQYKTYSNYQVPAKFFLRFEDWQDYKLAKHQINRLFSSREKIRIRTDTEPAIVRFVVPNPPEIAPTEAGAHYASFTENFDNPSGYRYSLYRSDSLPSIANGWQFGMNLPEPLPSYHFTSKSFKVYNASDIAIEPYKQKHDLRILFKFSGSQMKLTNKTNGSSYTYKNSSNGNEQIILDGISTTLNGNPASANTDYGTITLEKKWNDIDVSGADSVDITFSFPFIYL</sequence>
<dbReference type="Pfam" id="PF05709">
    <property type="entry name" value="Sipho_tail"/>
    <property type="match status" value="1"/>
</dbReference>
<evidence type="ECO:0000313" key="2">
    <source>
        <dbReference type="EMBL" id="VTZ91488.1"/>
    </source>
</evidence>